<dbReference type="AlphaFoldDB" id="X1A7Z7"/>
<dbReference type="PANTHER" id="PTHR13610:SF11">
    <property type="entry name" value="METHYLTRANSFERASE DOMAIN-CONTAINING PROTEIN"/>
    <property type="match status" value="1"/>
</dbReference>
<evidence type="ECO:0000256" key="2">
    <source>
        <dbReference type="ARBA" id="ARBA00022679"/>
    </source>
</evidence>
<proteinExistence type="predicted"/>
<accession>X1A7Z7</accession>
<sequence>MSKGTPAAILEIAFKTVNLNKNDVLVDLGCRDGRVPQLASLMTGCYAVGIENNPESTEKAKKITERLKLDKKVLIINDNLFNVDLSPYSVVYVYQSGGLLKRLSKKLRKEAKHTKIVALDYPLCKMSPTKTVVVGKRCLYFYGDLS</sequence>
<reference evidence="4" key="1">
    <citation type="journal article" date="2014" name="Front. Microbiol.">
        <title>High frequency of phylogenetically diverse reductive dehalogenase-homologous genes in deep subseafloor sedimentary metagenomes.</title>
        <authorList>
            <person name="Kawai M."/>
            <person name="Futagami T."/>
            <person name="Toyoda A."/>
            <person name="Takaki Y."/>
            <person name="Nishi S."/>
            <person name="Hori S."/>
            <person name="Arai W."/>
            <person name="Tsubouchi T."/>
            <person name="Morono Y."/>
            <person name="Uchiyama I."/>
            <person name="Ito T."/>
            <person name="Fujiyama A."/>
            <person name="Inagaki F."/>
            <person name="Takami H."/>
        </authorList>
    </citation>
    <scope>NUCLEOTIDE SEQUENCE</scope>
    <source>
        <strain evidence="4">Expedition CK06-06</strain>
    </source>
</reference>
<evidence type="ECO:0000256" key="3">
    <source>
        <dbReference type="ARBA" id="ARBA00022691"/>
    </source>
</evidence>
<dbReference type="InterPro" id="IPR029063">
    <property type="entry name" value="SAM-dependent_MTases_sf"/>
</dbReference>
<evidence type="ECO:0000313" key="4">
    <source>
        <dbReference type="EMBL" id="GAG78365.1"/>
    </source>
</evidence>
<keyword evidence="3" id="KW-0949">S-adenosyl-L-methionine</keyword>
<name>X1A7Z7_9ZZZZ</name>
<comment type="caution">
    <text evidence="4">The sequence shown here is derived from an EMBL/GenBank/DDBJ whole genome shotgun (WGS) entry which is preliminary data.</text>
</comment>
<organism evidence="4">
    <name type="scientific">marine sediment metagenome</name>
    <dbReference type="NCBI Taxonomy" id="412755"/>
    <lineage>
        <taxon>unclassified sequences</taxon>
        <taxon>metagenomes</taxon>
        <taxon>ecological metagenomes</taxon>
    </lineage>
</organism>
<keyword evidence="2" id="KW-0808">Transferase</keyword>
<protein>
    <recommendedName>
        <fullName evidence="5">Methyltransferase domain-containing protein</fullName>
    </recommendedName>
</protein>
<dbReference type="GO" id="GO:0016279">
    <property type="term" value="F:protein-lysine N-methyltransferase activity"/>
    <property type="evidence" value="ECO:0007669"/>
    <property type="project" value="InterPro"/>
</dbReference>
<gene>
    <name evidence="4" type="ORF">S01H4_21205</name>
</gene>
<dbReference type="EMBL" id="BART01009588">
    <property type="protein sequence ID" value="GAG78365.1"/>
    <property type="molecule type" value="Genomic_DNA"/>
</dbReference>
<dbReference type="Gene3D" id="3.40.50.150">
    <property type="entry name" value="Vaccinia Virus protein VP39"/>
    <property type="match status" value="1"/>
</dbReference>
<dbReference type="SUPFAM" id="SSF53335">
    <property type="entry name" value="S-adenosyl-L-methionine-dependent methyltransferases"/>
    <property type="match status" value="1"/>
</dbReference>
<keyword evidence="1" id="KW-0489">Methyltransferase</keyword>
<dbReference type="PANTHER" id="PTHR13610">
    <property type="entry name" value="METHYLTRANSFERASE DOMAIN-CONTAINING PROTEIN"/>
    <property type="match status" value="1"/>
</dbReference>
<dbReference type="GO" id="GO:0032259">
    <property type="term" value="P:methylation"/>
    <property type="evidence" value="ECO:0007669"/>
    <property type="project" value="UniProtKB-KW"/>
</dbReference>
<evidence type="ECO:0008006" key="5">
    <source>
        <dbReference type="Google" id="ProtNLM"/>
    </source>
</evidence>
<dbReference type="InterPro" id="IPR026170">
    <property type="entry name" value="FAM173A/B"/>
</dbReference>
<evidence type="ECO:0000256" key="1">
    <source>
        <dbReference type="ARBA" id="ARBA00022603"/>
    </source>
</evidence>